<dbReference type="SMART" id="SM00507">
    <property type="entry name" value="HNHc"/>
    <property type="match status" value="1"/>
</dbReference>
<dbReference type="GO" id="GO:0008270">
    <property type="term" value="F:zinc ion binding"/>
    <property type="evidence" value="ECO:0007669"/>
    <property type="project" value="InterPro"/>
</dbReference>
<evidence type="ECO:0000256" key="1">
    <source>
        <dbReference type="ARBA" id="ARBA00022722"/>
    </source>
</evidence>
<dbReference type="PANTHER" id="PTHR41286">
    <property type="entry name" value="HNH NUCLEASE YAJD-RELATED"/>
    <property type="match status" value="1"/>
</dbReference>
<accession>A0A848MX83</accession>
<dbReference type="PANTHER" id="PTHR41286:SF1">
    <property type="entry name" value="HNH NUCLEASE YAJD-RELATED"/>
    <property type="match status" value="1"/>
</dbReference>
<dbReference type="InterPro" id="IPR003615">
    <property type="entry name" value="HNH_nuc"/>
</dbReference>
<dbReference type="CDD" id="cd00085">
    <property type="entry name" value="HNHc"/>
    <property type="match status" value="1"/>
</dbReference>
<dbReference type="Gene3D" id="1.10.30.50">
    <property type="match status" value="1"/>
</dbReference>
<protein>
    <recommendedName>
        <fullName evidence="4">Putative HNH nuclease YajD</fullName>
    </recommendedName>
</protein>
<dbReference type="InterPro" id="IPR002711">
    <property type="entry name" value="HNH"/>
</dbReference>
<keyword evidence="1" id="KW-0540">Nuclease</keyword>
<dbReference type="Pfam" id="PF01844">
    <property type="entry name" value="HNH"/>
    <property type="match status" value="1"/>
</dbReference>
<dbReference type="GO" id="GO:0005829">
    <property type="term" value="C:cytosol"/>
    <property type="evidence" value="ECO:0007669"/>
    <property type="project" value="TreeGrafter"/>
</dbReference>
<reference evidence="6 7" key="1">
    <citation type="submission" date="2020-04" db="EMBL/GenBank/DDBJ databases">
        <authorList>
            <person name="Abaymova A."/>
            <person name="Teymurazov M."/>
            <person name="Tazyna O."/>
            <person name="Chatushin Y."/>
            <person name="Svetoch E."/>
            <person name="Pereligyn V."/>
            <person name="Pohylenko V."/>
            <person name="Platonov M."/>
            <person name="Kartsev N."/>
            <person name="Skryabin Y."/>
            <person name="Sizova A."/>
            <person name="Solomentsev V."/>
            <person name="Kislichkina A."/>
            <person name="Bogun A."/>
        </authorList>
    </citation>
    <scope>NUCLEOTIDE SEQUENCE [LARGE SCALE GENOMIC DNA]</scope>
    <source>
        <strain evidence="7">SCPM-O-B-8398 (E28)</strain>
    </source>
</reference>
<feature type="domain" description="HNH nuclease" evidence="5">
    <location>
        <begin position="51"/>
        <end position="102"/>
    </location>
</feature>
<dbReference type="RefSeq" id="WP_169058683.1">
    <property type="nucleotide sequence ID" value="NZ_JABCAG010000023.1"/>
</dbReference>
<keyword evidence="2" id="KW-0378">Hydrolase</keyword>
<evidence type="ECO:0000313" key="7">
    <source>
        <dbReference type="Proteomes" id="UP000557857"/>
    </source>
</evidence>
<evidence type="ECO:0000313" key="6">
    <source>
        <dbReference type="EMBL" id="NMP58598.1"/>
    </source>
</evidence>
<keyword evidence="6" id="KW-0255">Endonuclease</keyword>
<dbReference type="GO" id="GO:0003676">
    <property type="term" value="F:nucleic acid binding"/>
    <property type="evidence" value="ECO:0007669"/>
    <property type="project" value="InterPro"/>
</dbReference>
<dbReference type="GO" id="GO:0004519">
    <property type="term" value="F:endonuclease activity"/>
    <property type="evidence" value="ECO:0007669"/>
    <property type="project" value="UniProtKB-KW"/>
</dbReference>
<dbReference type="EMBL" id="JABCAG010000023">
    <property type="protein sequence ID" value="NMP58598.1"/>
    <property type="molecule type" value="Genomic_DNA"/>
</dbReference>
<dbReference type="AlphaFoldDB" id="A0A848MX83"/>
<evidence type="ECO:0000256" key="2">
    <source>
        <dbReference type="ARBA" id="ARBA00022801"/>
    </source>
</evidence>
<dbReference type="Proteomes" id="UP000557857">
    <property type="component" value="Unassembled WGS sequence"/>
</dbReference>
<evidence type="ECO:0000256" key="4">
    <source>
        <dbReference type="ARBA" id="ARBA00040194"/>
    </source>
</evidence>
<sequence length="113" mass="13551">MTRPKKLTFIDGKRVLIDYATRQDEYRADNKDRWRYQKEIKRFYNSAAWRKLSKQVLNEHYYVCRNCGNDAVLTDHIIPVKVDWDKILDINNLQPLCEACHSIKTTEDRNKFG</sequence>
<proteinExistence type="inferred from homology"/>
<dbReference type="GO" id="GO:0016787">
    <property type="term" value="F:hydrolase activity"/>
    <property type="evidence" value="ECO:0007669"/>
    <property type="project" value="UniProtKB-KW"/>
</dbReference>
<comment type="caution">
    <text evidence="6">The sequence shown here is derived from an EMBL/GenBank/DDBJ whole genome shotgun (WGS) entry which is preliminary data.</text>
</comment>
<evidence type="ECO:0000259" key="5">
    <source>
        <dbReference type="SMART" id="SM00507"/>
    </source>
</evidence>
<evidence type="ECO:0000256" key="3">
    <source>
        <dbReference type="ARBA" id="ARBA00038412"/>
    </source>
</evidence>
<name>A0A848MX83_ENTMU</name>
<organism evidence="6 7">
    <name type="scientific">Enterococcus mundtii</name>
    <dbReference type="NCBI Taxonomy" id="53346"/>
    <lineage>
        <taxon>Bacteria</taxon>
        <taxon>Bacillati</taxon>
        <taxon>Bacillota</taxon>
        <taxon>Bacilli</taxon>
        <taxon>Lactobacillales</taxon>
        <taxon>Enterococcaceae</taxon>
        <taxon>Enterococcus</taxon>
    </lineage>
</organism>
<gene>
    <name evidence="6" type="ORF">HI921_09000</name>
</gene>
<comment type="similarity">
    <text evidence="3">Belongs to the HNH nuclease family.</text>
</comment>